<dbReference type="Proteomes" id="UP000051936">
    <property type="component" value="Unassembled WGS sequence"/>
</dbReference>
<proteinExistence type="inferred from homology"/>
<evidence type="ECO:0000256" key="1">
    <source>
        <dbReference type="ARBA" id="ARBA00010211"/>
    </source>
</evidence>
<reference evidence="5 6" key="1">
    <citation type="submission" date="2015-09" db="EMBL/GenBank/DDBJ databases">
        <title>Draft Genome Sequence of Bradyrhizobium manausense Strain BR 3351T, a Novel Symbiotic Nitrogen-Fixing Alphaproteobacterium Isolated from Brazilian Amazon Rain Forest.</title>
        <authorList>
            <person name="De Araujo J.L."/>
            <person name="Zilli J.E."/>
        </authorList>
    </citation>
    <scope>NUCLEOTIDE SEQUENCE [LARGE SCALE GENOMIC DNA]</scope>
    <source>
        <strain evidence="5 6">BR3351</strain>
    </source>
</reference>
<dbReference type="Gene3D" id="3.90.850.10">
    <property type="entry name" value="Fumarylacetoacetase-like, C-terminal domain"/>
    <property type="match status" value="1"/>
</dbReference>
<dbReference type="InterPro" id="IPR036663">
    <property type="entry name" value="Fumarylacetoacetase_C_sf"/>
</dbReference>
<organism evidence="5 6">
    <name type="scientific">Bradyrhizobium manausense</name>
    <dbReference type="NCBI Taxonomy" id="989370"/>
    <lineage>
        <taxon>Bacteria</taxon>
        <taxon>Pseudomonadati</taxon>
        <taxon>Pseudomonadota</taxon>
        <taxon>Alphaproteobacteria</taxon>
        <taxon>Hyphomicrobiales</taxon>
        <taxon>Nitrobacteraceae</taxon>
        <taxon>Bradyrhizobium</taxon>
    </lineage>
</organism>
<dbReference type="EMBL" id="LJYG01000101">
    <property type="protein sequence ID" value="KRQ06338.1"/>
    <property type="molecule type" value="Genomic_DNA"/>
</dbReference>
<dbReference type="GO" id="GO:0044281">
    <property type="term" value="P:small molecule metabolic process"/>
    <property type="evidence" value="ECO:0007669"/>
    <property type="project" value="UniProtKB-ARBA"/>
</dbReference>
<dbReference type="AlphaFoldDB" id="A0A0R3DGT4"/>
<evidence type="ECO:0000313" key="5">
    <source>
        <dbReference type="EMBL" id="KRQ06338.1"/>
    </source>
</evidence>
<dbReference type="Pfam" id="PF01557">
    <property type="entry name" value="FAA_hydrolase"/>
    <property type="match status" value="1"/>
</dbReference>
<feature type="domain" description="Fumarylacetoacetase-like C-terminal" evidence="3">
    <location>
        <begin position="56"/>
        <end position="256"/>
    </location>
</feature>
<dbReference type="PANTHER" id="PTHR42796:SF4">
    <property type="entry name" value="FUMARYLACETOACETATE HYDROLASE DOMAIN-CONTAINING PROTEIN 2A"/>
    <property type="match status" value="1"/>
</dbReference>
<dbReference type="SUPFAM" id="SSF56529">
    <property type="entry name" value="FAH"/>
    <property type="match status" value="1"/>
</dbReference>
<keyword evidence="6" id="KW-1185">Reference proteome</keyword>
<comment type="similarity">
    <text evidence="1">Belongs to the FAH family.</text>
</comment>
<dbReference type="GO" id="GO:0046872">
    <property type="term" value="F:metal ion binding"/>
    <property type="evidence" value="ECO:0007669"/>
    <property type="project" value="UniProtKB-KW"/>
</dbReference>
<dbReference type="InterPro" id="IPR051121">
    <property type="entry name" value="FAH"/>
</dbReference>
<evidence type="ECO:0000259" key="3">
    <source>
        <dbReference type="Pfam" id="PF01557"/>
    </source>
</evidence>
<evidence type="ECO:0000259" key="4">
    <source>
        <dbReference type="Pfam" id="PF10370"/>
    </source>
</evidence>
<comment type="caution">
    <text evidence="5">The sequence shown here is derived from an EMBL/GenBank/DDBJ whole genome shotgun (WGS) entry which is preliminary data.</text>
</comment>
<dbReference type="Pfam" id="PF10370">
    <property type="entry name" value="Rv2993c-like_N"/>
    <property type="match status" value="1"/>
</dbReference>
<dbReference type="PANTHER" id="PTHR42796">
    <property type="entry name" value="FUMARYLACETOACETATE HYDROLASE DOMAIN-CONTAINING PROTEIN 2A-RELATED"/>
    <property type="match status" value="1"/>
</dbReference>
<accession>A0A0R3DGT4</accession>
<name>A0A0R3DGT4_9BRAD</name>
<dbReference type="InterPro" id="IPR011234">
    <property type="entry name" value="Fumarylacetoacetase-like_C"/>
</dbReference>
<dbReference type="InterPro" id="IPR018833">
    <property type="entry name" value="Rv2993c-like_N"/>
</dbReference>
<dbReference type="OrthoDB" id="5197601at2"/>
<feature type="domain" description="Rv2993c-like N-terminal" evidence="4">
    <location>
        <begin position="1"/>
        <end position="47"/>
    </location>
</feature>
<protein>
    <submittedName>
        <fullName evidence="5">2-keto-4-pentenoate hydratase</fullName>
    </submittedName>
</protein>
<dbReference type="RefSeq" id="WP_057752563.1">
    <property type="nucleotide sequence ID" value="NZ_LJYG01000101.1"/>
</dbReference>
<sequence length="261" mass="29371">MRWLKFTASGKTSWGVVEGDQVIAVDGDPLSEWQRTSRTHPLSQVKIELPLIPRTFYCVGLNYLKHLKEAADKAGMVPAVPDRPEIGYRAQNALIAHDEDVVIPSLATEKIHYEGELVVVIGKKVKHLTEANAMECVFGYTIGNDVSERSWQKADRSLWRSKNADTFKPMGPWIETEADLAKMKTIVRVNGKETNRFATNDMIFGVVPFLVELTKYFTLWPGDVIWMGTDGASPDIKHGDVVEIDITGVGTLRNRFVREQR</sequence>
<keyword evidence="2" id="KW-0479">Metal-binding</keyword>
<dbReference type="GO" id="GO:0003824">
    <property type="term" value="F:catalytic activity"/>
    <property type="evidence" value="ECO:0007669"/>
    <property type="project" value="InterPro"/>
</dbReference>
<evidence type="ECO:0000256" key="2">
    <source>
        <dbReference type="ARBA" id="ARBA00022723"/>
    </source>
</evidence>
<dbReference type="STRING" id="989370.AOQ71_25180"/>
<gene>
    <name evidence="5" type="ORF">AOQ71_25180</name>
</gene>
<evidence type="ECO:0000313" key="6">
    <source>
        <dbReference type="Proteomes" id="UP000051936"/>
    </source>
</evidence>